<proteinExistence type="predicted"/>
<feature type="compositionally biased region" description="Polar residues" evidence="1">
    <location>
        <begin position="107"/>
        <end position="126"/>
    </location>
</feature>
<feature type="compositionally biased region" description="Polar residues" evidence="1">
    <location>
        <begin position="203"/>
        <end position="241"/>
    </location>
</feature>
<feature type="compositionally biased region" description="Low complexity" evidence="1">
    <location>
        <begin position="254"/>
        <end position="283"/>
    </location>
</feature>
<gene>
    <name evidence="2" type="ORF">PGTUg99_007772</name>
</gene>
<reference evidence="2 3" key="1">
    <citation type="submission" date="2019-05" db="EMBL/GenBank/DDBJ databases">
        <title>Emergence of the Ug99 lineage of the wheat stem rust pathogen through somatic hybridization.</title>
        <authorList>
            <person name="Li F."/>
            <person name="Upadhyaya N.M."/>
            <person name="Sperschneider J."/>
            <person name="Matny O."/>
            <person name="Nguyen-Phuc H."/>
            <person name="Mago R."/>
            <person name="Raley C."/>
            <person name="Miller M.E."/>
            <person name="Silverstein K.A.T."/>
            <person name="Henningsen E."/>
            <person name="Hirsch C.D."/>
            <person name="Visser B."/>
            <person name="Pretorius Z.A."/>
            <person name="Steffenson B.J."/>
            <person name="Schwessinger B."/>
            <person name="Dodds P.N."/>
            <person name="Figueroa M."/>
        </authorList>
    </citation>
    <scope>NUCLEOTIDE SEQUENCE [LARGE SCALE GENOMIC DNA]</scope>
    <source>
        <strain evidence="2 3">Ug99</strain>
    </source>
</reference>
<feature type="compositionally biased region" description="Polar residues" evidence="1">
    <location>
        <begin position="135"/>
        <end position="148"/>
    </location>
</feature>
<feature type="compositionally biased region" description="Basic residues" evidence="1">
    <location>
        <begin position="343"/>
        <end position="352"/>
    </location>
</feature>
<accession>A0A5B0QE09</accession>
<sequence length="456" mass="49819">MSPNNRVRIRTHPPLRPFQAWVPFNPDQSIHSLKSAILNLLQLTPNNQSTINSADDILLELDAFAFLDQSLCSLIDPAHDLIDVKTLSPIPSSSQIQPSKKRRRSQAKTQTTPTEPLPSPQRSKSQPAERPIKPLQQSKLSKPTTHQPLPNLPKIHSPSTSSVNPANLQKDTPAPPGQGKPSTKARNQRKRIKRIREREKKQSTVLGINQTQAHSSQNNKHQSKPPQATVNGALNTNQGAKTDSSGSSKDRSSSETSSQQDQSSSDSSSGTSSDDSSSSSSSESDSDSDSEPATSVPKSTLSEASSQPSELPSKRPNLMAPITQKKVPIVPNPHLTMLSLSNKNKRKNLKRKSGPEQLAQPSKIVFGSGPSEEAPMSPVKSPCYMPPSPNLRTAPTSPILAPADLPQKDYFHMIMRPLIIVMRRRRGRSKRRSVSIIRSPMPLVLMAHLPLPETSI</sequence>
<feature type="compositionally biased region" description="Polar residues" evidence="1">
    <location>
        <begin position="292"/>
        <end position="310"/>
    </location>
</feature>
<comment type="caution">
    <text evidence="2">The sequence shown here is derived from an EMBL/GenBank/DDBJ whole genome shotgun (WGS) entry which is preliminary data.</text>
</comment>
<protein>
    <submittedName>
        <fullName evidence="2">Uncharacterized protein</fullName>
    </submittedName>
</protein>
<feature type="compositionally biased region" description="Low complexity" evidence="1">
    <location>
        <begin position="89"/>
        <end position="98"/>
    </location>
</feature>
<name>A0A5B0QE09_PUCGR</name>
<dbReference type="EMBL" id="VDEP01000286">
    <property type="protein sequence ID" value="KAA1111359.1"/>
    <property type="molecule type" value="Genomic_DNA"/>
</dbReference>
<dbReference type="AlphaFoldDB" id="A0A5B0QE09"/>
<feature type="compositionally biased region" description="Polar residues" evidence="1">
    <location>
        <begin position="157"/>
        <end position="170"/>
    </location>
</feature>
<feature type="compositionally biased region" description="Basic residues" evidence="1">
    <location>
        <begin position="186"/>
        <end position="195"/>
    </location>
</feature>
<organism evidence="2 3">
    <name type="scientific">Puccinia graminis f. sp. tritici</name>
    <dbReference type="NCBI Taxonomy" id="56615"/>
    <lineage>
        <taxon>Eukaryota</taxon>
        <taxon>Fungi</taxon>
        <taxon>Dikarya</taxon>
        <taxon>Basidiomycota</taxon>
        <taxon>Pucciniomycotina</taxon>
        <taxon>Pucciniomycetes</taxon>
        <taxon>Pucciniales</taxon>
        <taxon>Pucciniaceae</taxon>
        <taxon>Puccinia</taxon>
    </lineage>
</organism>
<evidence type="ECO:0000256" key="1">
    <source>
        <dbReference type="SAM" id="MobiDB-lite"/>
    </source>
</evidence>
<evidence type="ECO:0000313" key="2">
    <source>
        <dbReference type="EMBL" id="KAA1111359.1"/>
    </source>
</evidence>
<feature type="region of interest" description="Disordered" evidence="1">
    <location>
        <begin position="89"/>
        <end position="379"/>
    </location>
</feature>
<dbReference type="Proteomes" id="UP000325313">
    <property type="component" value="Unassembled WGS sequence"/>
</dbReference>
<evidence type="ECO:0000313" key="3">
    <source>
        <dbReference type="Proteomes" id="UP000325313"/>
    </source>
</evidence>